<keyword evidence="4" id="KW-0547">Nucleotide-binding</keyword>
<proteinExistence type="predicted"/>
<keyword evidence="5" id="KW-1185">Reference proteome</keyword>
<feature type="domain" description="Helicase ATP-binding" evidence="2">
    <location>
        <begin position="258"/>
        <end position="422"/>
    </location>
</feature>
<dbReference type="RefSeq" id="WP_330195374.1">
    <property type="nucleotide sequence ID" value="NZ_JAZDRO010000001.1"/>
</dbReference>
<dbReference type="PROSITE" id="PS51194">
    <property type="entry name" value="HELICASE_CTER"/>
    <property type="match status" value="1"/>
</dbReference>
<dbReference type="SUPFAM" id="SSF52540">
    <property type="entry name" value="P-loop containing nucleoside triphosphate hydrolases"/>
    <property type="match status" value="1"/>
</dbReference>
<dbReference type="InterPro" id="IPR027417">
    <property type="entry name" value="P-loop_NTPase"/>
</dbReference>
<dbReference type="InterPro" id="IPR000330">
    <property type="entry name" value="SNF2_N"/>
</dbReference>
<dbReference type="InterPro" id="IPR038718">
    <property type="entry name" value="SNF2-like_sf"/>
</dbReference>
<dbReference type="Pfam" id="PF00176">
    <property type="entry name" value="SNF2-rel_dom"/>
    <property type="match status" value="1"/>
</dbReference>
<dbReference type="PANTHER" id="PTHR45766">
    <property type="entry name" value="DNA ANNEALING HELICASE AND ENDONUCLEASE ZRANB3 FAMILY MEMBER"/>
    <property type="match status" value="1"/>
</dbReference>
<keyword evidence="1" id="KW-0378">Hydrolase</keyword>
<keyword evidence="4" id="KW-0067">ATP-binding</keyword>
<name>A0ABU7LWB5_9PROT</name>
<reference evidence="4 5" key="1">
    <citation type="submission" date="2024-01" db="EMBL/GenBank/DDBJ databases">
        <title>Hyphobacterium bacterium isolated from marine sediment.</title>
        <authorList>
            <person name="Zhao S."/>
        </authorList>
    </citation>
    <scope>NUCLEOTIDE SEQUENCE [LARGE SCALE GENOMIC DNA]</scope>
    <source>
        <strain evidence="4 5">Y60-23</strain>
    </source>
</reference>
<evidence type="ECO:0000313" key="5">
    <source>
        <dbReference type="Proteomes" id="UP001310692"/>
    </source>
</evidence>
<dbReference type="InterPro" id="IPR001650">
    <property type="entry name" value="Helicase_C-like"/>
</dbReference>
<dbReference type="CDD" id="cd10311">
    <property type="entry name" value="PLDc_N_DEXD_c"/>
    <property type="match status" value="1"/>
</dbReference>
<dbReference type="SMART" id="SM00490">
    <property type="entry name" value="HELICc"/>
    <property type="match status" value="1"/>
</dbReference>
<dbReference type="CDD" id="cd18793">
    <property type="entry name" value="SF2_C_SNF"/>
    <property type="match status" value="1"/>
</dbReference>
<accession>A0ABU7LWB5</accession>
<evidence type="ECO:0000259" key="3">
    <source>
        <dbReference type="PROSITE" id="PS51194"/>
    </source>
</evidence>
<dbReference type="PANTHER" id="PTHR45766:SF6">
    <property type="entry name" value="SWI_SNF-RELATED MATRIX-ASSOCIATED ACTIN-DEPENDENT REGULATOR OF CHROMATIN SUBFAMILY A-LIKE PROTEIN 1"/>
    <property type="match status" value="1"/>
</dbReference>
<comment type="caution">
    <text evidence="4">The sequence shown here is derived from an EMBL/GenBank/DDBJ whole genome shotgun (WGS) entry which is preliminary data.</text>
</comment>
<dbReference type="InterPro" id="IPR049730">
    <property type="entry name" value="SNF2/RAD54-like_C"/>
</dbReference>
<protein>
    <submittedName>
        <fullName evidence="4">Helicase-related protein</fullName>
    </submittedName>
</protein>
<dbReference type="EMBL" id="JAZDRO010000001">
    <property type="protein sequence ID" value="MEE2565843.1"/>
    <property type="molecule type" value="Genomic_DNA"/>
</dbReference>
<keyword evidence="4" id="KW-0347">Helicase</keyword>
<feature type="domain" description="Helicase C-terminal" evidence="3">
    <location>
        <begin position="685"/>
        <end position="877"/>
    </location>
</feature>
<sequence length="1078" mass="121814">MEILDNISSLFGDDLQSELEGKQTVKVSAASFSIHAFAALEQQLQNLESFEFIFTGPSFVTDREASKNQHREFIIPPVMNRRDLAGTPFEIRLRNKMTTRALARQCADWIRAKGKFKANPKDPIPSFLCANGASSSTVYTSLHGFTTADLGYQPGNLTMINKTTDDAAVARYGGLFDQLWSDPERLEDVTDALCRQLEQVYAENSPARIYHLMLSVIFRTFLEDINEDLLPNDRTGFRETKVWNTLYRFQQDAALGLINKLETFNGCILADSVGLGKTFTALAVIKYYELRNKSVLVLCPKKLADNWHTYNKNLTTNILAEDRLNYDVLAHTDLLRTSGYSMGMPLDQVNWGNYDLIVIDESHNFRNDDATLAQGEAETRYRALLNRVIRAGVKTKVLMLSATPVNNRFADLKNQLALAYEGDSKAFAEKLGANQTIEEIFRQAQRAFNEWEELPLHERTPQAILDRLDFAFFDLLDSVTIARSRRHITTYYDTEEIGGFPERLKPVSFRPALTDRPGVPTFDDIYNDLSKLELAVYAPLTYVQPSRKDKYSQYDTATETNVLKGTDRESSIRALMRANLLKRLESSVQAFRLTLSRLADTHRATLKAIEQFERGGGAAFAYEVERPDDEDDVPTELERGHVRVAFEDMDLVSYRRDLEGDLALIDGLLTGMERVGPEHDKKLQHLIDFVLRKREQPINEGNGKLLIFTAFADTAEYLYDQIAALVAEKDGRHSALVTGSGGPKSTLGQGLDFNAVLTLFSPVAKKKAQIERLKTETREIDIVIATDCISEGQNLQDCDMVVNYDIHWNPVRIIQRFGRVDRIGSKNARIQLVSYWPDIELDDYINLKDRVEGRMIIADVTATGDDNPLTARENDVIYRREQLRRMQEEVVDLEDLRQGVGITDLGLNDFRMDLVSWVRENGSLDDAPLGMHAIVPAGPKLPPGVIFCLRNLDAEAELKQHNRLHPFYLVYVKANGEAVVRHTDPKHALDMLRAAARGRTEPDPALYEPFNRETEDGRRMETYSDLLNAAIRSMIEEKEGRDIDSLFASGPTTALIGEVAGIDDFELIAFLVVRDTEA</sequence>
<evidence type="ECO:0000256" key="1">
    <source>
        <dbReference type="ARBA" id="ARBA00022801"/>
    </source>
</evidence>
<dbReference type="Pfam" id="PF00271">
    <property type="entry name" value="Helicase_C"/>
    <property type="match status" value="1"/>
</dbReference>
<gene>
    <name evidence="4" type="ORF">V0U35_04055</name>
</gene>
<evidence type="ECO:0000313" key="4">
    <source>
        <dbReference type="EMBL" id="MEE2565843.1"/>
    </source>
</evidence>
<dbReference type="Gene3D" id="3.40.50.10810">
    <property type="entry name" value="Tandem AAA-ATPase domain"/>
    <property type="match status" value="1"/>
</dbReference>
<dbReference type="PROSITE" id="PS51192">
    <property type="entry name" value="HELICASE_ATP_BIND_1"/>
    <property type="match status" value="1"/>
</dbReference>
<evidence type="ECO:0000259" key="2">
    <source>
        <dbReference type="PROSITE" id="PS51192"/>
    </source>
</evidence>
<dbReference type="Proteomes" id="UP001310692">
    <property type="component" value="Unassembled WGS sequence"/>
</dbReference>
<dbReference type="Gene3D" id="3.40.50.300">
    <property type="entry name" value="P-loop containing nucleotide triphosphate hydrolases"/>
    <property type="match status" value="1"/>
</dbReference>
<dbReference type="GO" id="GO:0004386">
    <property type="term" value="F:helicase activity"/>
    <property type="evidence" value="ECO:0007669"/>
    <property type="project" value="UniProtKB-KW"/>
</dbReference>
<dbReference type="SMART" id="SM00487">
    <property type="entry name" value="DEXDc"/>
    <property type="match status" value="1"/>
</dbReference>
<organism evidence="4 5">
    <name type="scientific">Hyphobacterium marinum</name>
    <dbReference type="NCBI Taxonomy" id="3116574"/>
    <lineage>
        <taxon>Bacteria</taxon>
        <taxon>Pseudomonadati</taxon>
        <taxon>Pseudomonadota</taxon>
        <taxon>Alphaproteobacteria</taxon>
        <taxon>Maricaulales</taxon>
        <taxon>Maricaulaceae</taxon>
        <taxon>Hyphobacterium</taxon>
    </lineage>
</organism>
<dbReference type="InterPro" id="IPR014001">
    <property type="entry name" value="Helicase_ATP-bd"/>
</dbReference>